<gene>
    <name evidence="3" type="ORF">CJD_A0703</name>
</gene>
<evidence type="ECO:0000259" key="2">
    <source>
        <dbReference type="PROSITE" id="PS50943"/>
    </source>
</evidence>
<dbReference type="SMART" id="SM00530">
    <property type="entry name" value="HTH_XRE"/>
    <property type="match status" value="2"/>
</dbReference>
<dbReference type="PROSITE" id="PS50943">
    <property type="entry name" value="HTH_CROC1"/>
    <property type="match status" value="2"/>
</dbReference>
<dbReference type="GO" id="GO:0005829">
    <property type="term" value="C:cytosol"/>
    <property type="evidence" value="ECO:0007669"/>
    <property type="project" value="TreeGrafter"/>
</dbReference>
<feature type="domain" description="HTH cro/C1-type" evidence="2">
    <location>
        <begin position="88"/>
        <end position="129"/>
    </location>
</feature>
<dbReference type="InterPro" id="IPR050807">
    <property type="entry name" value="TransReg_Diox_bact_type"/>
</dbReference>
<organism evidence="3 4">
    <name type="scientific">Clostridium perfringens D str. JGS1721</name>
    <dbReference type="NCBI Taxonomy" id="488537"/>
    <lineage>
        <taxon>Bacteria</taxon>
        <taxon>Bacillati</taxon>
        <taxon>Bacillota</taxon>
        <taxon>Clostridia</taxon>
        <taxon>Eubacteriales</taxon>
        <taxon>Clostridiaceae</taxon>
        <taxon>Clostridium</taxon>
    </lineage>
</organism>
<dbReference type="PANTHER" id="PTHR46797">
    <property type="entry name" value="HTH-TYPE TRANSCRIPTIONAL REGULATOR"/>
    <property type="match status" value="1"/>
</dbReference>
<dbReference type="Proteomes" id="UP000003188">
    <property type="component" value="Unassembled WGS sequence"/>
</dbReference>
<dbReference type="PANTHER" id="PTHR46797:SF1">
    <property type="entry name" value="METHYLPHOSPHONATE SYNTHASE"/>
    <property type="match status" value="1"/>
</dbReference>
<dbReference type="RefSeq" id="WP_003474830.1">
    <property type="nucleotide sequence ID" value="NZ_ABOO01000016.1"/>
</dbReference>
<dbReference type="Gene3D" id="1.10.260.40">
    <property type="entry name" value="lambda repressor-like DNA-binding domains"/>
    <property type="match status" value="2"/>
</dbReference>
<evidence type="ECO:0000313" key="3">
    <source>
        <dbReference type="EMBL" id="EDT71814.1"/>
    </source>
</evidence>
<sequence length="224" mass="25659">MNLNEKITFYREKKGISKSQLAREIGVSPAYITKLENGEKTNPSLELKVKIANALEQPLTVFLENNPTNNIGSKIKSAKILNNLDDNQLSEITGIDKLQLRSIQDGQVNPTKMELEIISKALKLPTNYFTKDSTININETGNIEDKYNINELQLKFGLNKENMTIDELYSLIYFYQNQNSNLNKRLKIISNTLIDMNEKIMKIKKLSNENQIYLSSISKHSKEE</sequence>
<reference evidence="3 4" key="1">
    <citation type="submission" date="2008-03" db="EMBL/GenBank/DDBJ databases">
        <authorList>
            <person name="Paulsen I."/>
            <person name="Sebastian Y."/>
        </authorList>
    </citation>
    <scope>NUCLEOTIDE SEQUENCE [LARGE SCALE GENOMIC DNA]</scope>
    <source>
        <strain evidence="4">D str. JGS1721</strain>
    </source>
</reference>
<protein>
    <submittedName>
        <fullName evidence="3">Putative helix-turn-helix domain protein</fullName>
    </submittedName>
</protein>
<name>B1V2V7_CLOPF</name>
<feature type="domain" description="HTH cro/C1-type" evidence="2">
    <location>
        <begin position="7"/>
        <end position="62"/>
    </location>
</feature>
<accession>B1V2V7</accession>
<dbReference type="GO" id="GO:0003677">
    <property type="term" value="F:DNA binding"/>
    <property type="evidence" value="ECO:0007669"/>
    <property type="project" value="UniProtKB-KW"/>
</dbReference>
<dbReference type="EMBL" id="ABOO01000016">
    <property type="protein sequence ID" value="EDT71814.1"/>
    <property type="molecule type" value="Genomic_DNA"/>
</dbReference>
<dbReference type="InterPro" id="IPR010982">
    <property type="entry name" value="Lambda_DNA-bd_dom_sf"/>
</dbReference>
<dbReference type="SUPFAM" id="SSF47413">
    <property type="entry name" value="lambda repressor-like DNA-binding domains"/>
    <property type="match status" value="2"/>
</dbReference>
<proteinExistence type="predicted"/>
<dbReference type="Pfam" id="PF01381">
    <property type="entry name" value="HTH_3"/>
    <property type="match status" value="1"/>
</dbReference>
<dbReference type="CDD" id="cd00093">
    <property type="entry name" value="HTH_XRE"/>
    <property type="match status" value="1"/>
</dbReference>
<dbReference type="InterPro" id="IPR001387">
    <property type="entry name" value="Cro/C1-type_HTH"/>
</dbReference>
<keyword evidence="1" id="KW-0238">DNA-binding</keyword>
<dbReference type="GO" id="GO:0003700">
    <property type="term" value="F:DNA-binding transcription factor activity"/>
    <property type="evidence" value="ECO:0007669"/>
    <property type="project" value="TreeGrafter"/>
</dbReference>
<evidence type="ECO:0000256" key="1">
    <source>
        <dbReference type="ARBA" id="ARBA00023125"/>
    </source>
</evidence>
<dbReference type="AlphaFoldDB" id="B1V2V7"/>
<comment type="caution">
    <text evidence="3">The sequence shown here is derived from an EMBL/GenBank/DDBJ whole genome shotgun (WGS) entry which is preliminary data.</text>
</comment>
<evidence type="ECO:0000313" key="4">
    <source>
        <dbReference type="Proteomes" id="UP000003188"/>
    </source>
</evidence>